<feature type="compositionally biased region" description="Basic residues" evidence="1">
    <location>
        <begin position="223"/>
        <end position="237"/>
    </location>
</feature>
<evidence type="ECO:0000256" key="1">
    <source>
        <dbReference type="SAM" id="MobiDB-lite"/>
    </source>
</evidence>
<evidence type="ECO:0000256" key="2">
    <source>
        <dbReference type="SAM" id="SignalP"/>
    </source>
</evidence>
<keyword evidence="4" id="KW-1185">Reference proteome</keyword>
<feature type="region of interest" description="Disordered" evidence="1">
    <location>
        <begin position="218"/>
        <end position="237"/>
    </location>
</feature>
<feature type="region of interest" description="Disordered" evidence="1">
    <location>
        <begin position="31"/>
        <end position="64"/>
    </location>
</feature>
<dbReference type="EMBL" id="GL379790">
    <property type="protein sequence ID" value="EGT49631.1"/>
    <property type="molecule type" value="Genomic_DNA"/>
</dbReference>
<reference evidence="4" key="1">
    <citation type="submission" date="2011-07" db="EMBL/GenBank/DDBJ databases">
        <authorList>
            <consortium name="Caenorhabditis brenneri Sequencing and Analysis Consortium"/>
            <person name="Wilson R.K."/>
        </authorList>
    </citation>
    <scope>NUCLEOTIDE SEQUENCE [LARGE SCALE GENOMIC DNA]</scope>
    <source>
        <strain evidence="4">PB2801</strain>
    </source>
</reference>
<keyword evidence="2" id="KW-0732">Signal</keyword>
<dbReference type="InParanoid" id="G0MD44"/>
<feature type="signal peptide" evidence="2">
    <location>
        <begin position="1"/>
        <end position="16"/>
    </location>
</feature>
<gene>
    <name evidence="3" type="ORF">CAEBREN_11406</name>
</gene>
<protein>
    <submittedName>
        <fullName evidence="3">Uncharacterized protein</fullName>
    </submittedName>
</protein>
<sequence length="272" mass="31694">MKLLLASLLLVYAVQSLPRFSRQLEDHEEYISRDDDDYGGGDYDGESEMTDESDGDDSFFENEKSRKSSRNARVWEFLEDFQKPLTDAVLTYCPGDKRWIRFPVCWGHIKTTAPLQAASKSSRKFKKAGNARKELVEDLETYPDPPPFSPHKIDLEDDDDEYLIFDKIRQFPEDEFPMSDDEYQIELEDDDESLISDDVLHTPEDILRDVWGEGRMPVETKRGPIKPKSQQHKSARRGGYVRKGFWDDLMDVLRGEPIETIAKRIREYRKGL</sequence>
<feature type="chain" id="PRO_5003403328" evidence="2">
    <location>
        <begin position="17"/>
        <end position="272"/>
    </location>
</feature>
<evidence type="ECO:0000313" key="3">
    <source>
        <dbReference type="EMBL" id="EGT49631.1"/>
    </source>
</evidence>
<dbReference type="AlphaFoldDB" id="G0MD44"/>
<dbReference type="Proteomes" id="UP000008068">
    <property type="component" value="Unassembled WGS sequence"/>
</dbReference>
<evidence type="ECO:0000313" key="4">
    <source>
        <dbReference type="Proteomes" id="UP000008068"/>
    </source>
</evidence>
<organism evidence="4">
    <name type="scientific">Caenorhabditis brenneri</name>
    <name type="common">Nematode worm</name>
    <dbReference type="NCBI Taxonomy" id="135651"/>
    <lineage>
        <taxon>Eukaryota</taxon>
        <taxon>Metazoa</taxon>
        <taxon>Ecdysozoa</taxon>
        <taxon>Nematoda</taxon>
        <taxon>Chromadorea</taxon>
        <taxon>Rhabditida</taxon>
        <taxon>Rhabditina</taxon>
        <taxon>Rhabditomorpha</taxon>
        <taxon>Rhabditoidea</taxon>
        <taxon>Rhabditidae</taxon>
        <taxon>Peloderinae</taxon>
        <taxon>Caenorhabditis</taxon>
    </lineage>
</organism>
<accession>G0MD44</accession>
<proteinExistence type="predicted"/>
<name>G0MD44_CAEBE</name>
<feature type="compositionally biased region" description="Acidic residues" evidence="1">
    <location>
        <begin position="34"/>
        <end position="60"/>
    </location>
</feature>